<keyword evidence="3" id="KW-0677">Repeat</keyword>
<evidence type="ECO:0000256" key="3">
    <source>
        <dbReference type="ARBA" id="ARBA00022737"/>
    </source>
</evidence>
<evidence type="ECO:0000256" key="2">
    <source>
        <dbReference type="ARBA" id="ARBA00022490"/>
    </source>
</evidence>
<evidence type="ECO:0000313" key="10">
    <source>
        <dbReference type="Proteomes" id="UP000267027"/>
    </source>
</evidence>
<dbReference type="InterPro" id="IPR024372">
    <property type="entry name" value="Ecm29_N"/>
</dbReference>
<dbReference type="PANTHER" id="PTHR23346:SF19">
    <property type="entry name" value="PROTEASOME ADAPTER AND SCAFFOLD PROTEIN ECM29"/>
    <property type="match status" value="1"/>
</dbReference>
<gene>
    <name evidence="9" type="ORF">ACOC_LOCUS5096</name>
</gene>
<feature type="compositionally biased region" description="Acidic residues" evidence="6">
    <location>
        <begin position="1302"/>
        <end position="1325"/>
    </location>
</feature>
<keyword evidence="2" id="KW-0963">Cytoplasm</keyword>
<feature type="domain" description="Proteasome adapter and scaffold protein ECM29 HEAT-repeat" evidence="8">
    <location>
        <begin position="815"/>
        <end position="954"/>
    </location>
</feature>
<dbReference type="Pfam" id="PF24492">
    <property type="entry name" value="HEAT_ECM29"/>
    <property type="match status" value="1"/>
</dbReference>
<dbReference type="GO" id="GO:0043248">
    <property type="term" value="P:proteasome assembly"/>
    <property type="evidence" value="ECO:0007669"/>
    <property type="project" value="InterPro"/>
</dbReference>
<keyword evidence="4" id="KW-0647">Proteasome</keyword>
<dbReference type="Proteomes" id="UP000267027">
    <property type="component" value="Unassembled WGS sequence"/>
</dbReference>
<dbReference type="SUPFAM" id="SSF48371">
    <property type="entry name" value="ARM repeat"/>
    <property type="match status" value="2"/>
</dbReference>
<feature type="domain" description="Proteasome component Ecm29 N-terminal" evidence="7">
    <location>
        <begin position="2"/>
        <end position="64"/>
    </location>
</feature>
<evidence type="ECO:0000259" key="7">
    <source>
        <dbReference type="Pfam" id="PF13001"/>
    </source>
</evidence>
<dbReference type="GO" id="GO:0060090">
    <property type="term" value="F:molecular adaptor activity"/>
    <property type="evidence" value="ECO:0007669"/>
    <property type="project" value="InterPro"/>
</dbReference>
<dbReference type="GO" id="GO:0036503">
    <property type="term" value="P:ERAD pathway"/>
    <property type="evidence" value="ECO:0007669"/>
    <property type="project" value="TreeGrafter"/>
</dbReference>
<feature type="domain" description="Proteasome component Ecm29 N-terminal" evidence="7">
    <location>
        <begin position="69"/>
        <end position="234"/>
    </location>
</feature>
<feature type="compositionally biased region" description="Acidic residues" evidence="6">
    <location>
        <begin position="1470"/>
        <end position="1481"/>
    </location>
</feature>
<protein>
    <submittedName>
        <fullName evidence="11">Integrator complex subunit 7</fullName>
    </submittedName>
</protein>
<organism evidence="11">
    <name type="scientific">Angiostrongylus costaricensis</name>
    <name type="common">Nematode worm</name>
    <dbReference type="NCBI Taxonomy" id="334426"/>
    <lineage>
        <taxon>Eukaryota</taxon>
        <taxon>Metazoa</taxon>
        <taxon>Ecdysozoa</taxon>
        <taxon>Nematoda</taxon>
        <taxon>Chromadorea</taxon>
        <taxon>Rhabditida</taxon>
        <taxon>Rhabditina</taxon>
        <taxon>Rhabditomorpha</taxon>
        <taxon>Strongyloidea</taxon>
        <taxon>Metastrongylidae</taxon>
        <taxon>Angiostrongylus</taxon>
    </lineage>
</organism>
<dbReference type="InterPro" id="IPR055443">
    <property type="entry name" value="HEAT_ECM29"/>
</dbReference>
<comment type="subcellular location">
    <subcellularLocation>
        <location evidence="1">Cytoplasm</location>
    </subcellularLocation>
</comment>
<dbReference type="InterPro" id="IPR011989">
    <property type="entry name" value="ARM-like"/>
</dbReference>
<dbReference type="InterPro" id="IPR016024">
    <property type="entry name" value="ARM-type_fold"/>
</dbReference>
<reference evidence="9 10" key="2">
    <citation type="submission" date="2018-11" db="EMBL/GenBank/DDBJ databases">
        <authorList>
            <consortium name="Pathogen Informatics"/>
        </authorList>
    </citation>
    <scope>NUCLEOTIDE SEQUENCE [LARGE SCALE GENOMIC DNA]</scope>
    <source>
        <strain evidence="9 10">Costa Rica</strain>
    </source>
</reference>
<accession>A0A158PGD3</accession>
<keyword evidence="10" id="KW-1185">Reference proteome</keyword>
<feature type="region of interest" description="Disordered" evidence="6">
    <location>
        <begin position="1292"/>
        <end position="1340"/>
    </location>
</feature>
<dbReference type="GO" id="GO:0005634">
    <property type="term" value="C:nucleus"/>
    <property type="evidence" value="ECO:0007669"/>
    <property type="project" value="TreeGrafter"/>
</dbReference>
<feature type="region of interest" description="Disordered" evidence="6">
    <location>
        <begin position="1418"/>
        <end position="1481"/>
    </location>
</feature>
<proteinExistence type="predicted"/>
<dbReference type="PROSITE" id="PS50077">
    <property type="entry name" value="HEAT_REPEAT"/>
    <property type="match status" value="1"/>
</dbReference>
<dbReference type="GO" id="GO:0005737">
    <property type="term" value="C:cytoplasm"/>
    <property type="evidence" value="ECO:0007669"/>
    <property type="project" value="UniProtKB-SubCell"/>
</dbReference>
<evidence type="ECO:0000256" key="4">
    <source>
        <dbReference type="ARBA" id="ARBA00022942"/>
    </source>
</evidence>
<evidence type="ECO:0000313" key="9">
    <source>
        <dbReference type="EMBL" id="VDM56681.1"/>
    </source>
</evidence>
<sequence length="1481" mass="164560">MIDSNEQLQKFTDNNLLRLIETADSTPKAVEKVREILSHYNRQVKGNSVITFPIRDLISMVKNKGSVAAICLDGLNQASFPKLLTAALNFLLNVIEKMPTAAQKNFSTLLFERVQKVREEVKDGVAISLLYRCIGILGKREPSILAGRVESIASAFRSIAQAPDDVGYAIVDCLTQWLDGVRKLTDHSVTNNVKDLIQEFVTHDNAKCRLIALKYMESLLTSSEMDLRWVLLQACGDSRDEIRNEAVRLIDVSLKVNVSVDVAISYLWDRLNISCSRYLWAILARAVGIPVDIKTMDSGHEFIHIAPKITRLLSESSVVFQERVTKISLYALKDAHDVSLFHIATCFSAIRLPISPPVSIISTCVQRCRTTSRSELANVAAHLAMSLMSDKERNEWLLSTLSALEKPNFTAGDCWLASASIASHASPRSTTLSVINQLVNIAEDEYNKTTSVLESALGALANILRAIVLHDKDFVLPSDAVEHVLVVCEKIALSRKNAISPKAHEEAARTIGFAATVLNAELFDQLTSTLYAIGCGPPQPELQLVVGAALYDVALGPYSSSRRNVYLSSEDEIQASSVQGYFMDYWKKSSPPSLLAWLKTVKYNSFWGAALGLAAGLEESHSELDPFLCQLVPKLFRYRYDPDQGVKQPMCAVWSALIKSRPNLVSVPADSIIVLTQVEEFVDDIASELKQQLSCQEWRVRESAVSLLLDLTKTVKSNIQPFLGELIPALLDTISDTEPEVLNYVAARSSLAELEVVGAESFQNQYVIFRSSEELRVFKKHLHLQVFGSQSNNQSNDLVHQGFSFSISIGSRSLQLDDARAQIARTSPMMNAVHDLIPQIDGSILLVLQPRLCEQLRSSVGSSTRSSCAQFLVLLALRQPQLLRDYPAQCGKVTKAVEKYRMFLCYFVIDKIFTALMSGIHDRNPSLRKSFASAISYMAKYATSSSLERLMSAVLKNLMGEDESMKQSAKQILKSLSTNSAELLQNYSKLIIPYVFLETCQPVTRGDETSRKRNEEWCELWSEIVPTTLLSNLIPMMPGRIWTGKEHLISAISVVISYAGQFLRQHWTETNLEELFLSLTKEASKGKKQYAAAGLLACAVFARSLSYSKAADWLFEKVDENMRKVTSDQSDQSEDEEIDSFTKDATLSEFICQNMIAIAKAAGAYSGGQRALSAIDSFCSYLKSTELPWKAKQALVSALSDLIDSWQLDPVLETTKLVDALLTMAEQMIVQQRKSLATQNLGVVSKLASRGDIYAIKWSEIKAKWEINEFIREIGLFEDLVALNMNVNNRGEASRTHRSGEDGDFFANDEEDHDADQDSLLSDEEYGTRKKRSKIRSTRTVSTPSRIAALGLGQSRTPDITCCDATFHMVFIRRKARTLSESSEEEWLCKPRLNGKAKTMESAFVDTPVKKRSRKAVILSDDSEDENEDHPSSVAALTKAACEGTKRDRKRKIFSGNKGCVDGDEKGSESGDESDASDESD</sequence>
<dbReference type="PANTHER" id="PTHR23346">
    <property type="entry name" value="TRANSLATIONAL ACTIVATOR GCN1-RELATED"/>
    <property type="match status" value="1"/>
</dbReference>
<evidence type="ECO:0000256" key="5">
    <source>
        <dbReference type="PROSITE-ProRule" id="PRU00103"/>
    </source>
</evidence>
<feature type="compositionally biased region" description="Basic and acidic residues" evidence="6">
    <location>
        <begin position="1292"/>
        <end position="1301"/>
    </location>
</feature>
<evidence type="ECO:0000313" key="11">
    <source>
        <dbReference type="WBParaSite" id="ACOC_0000509501-mRNA-1"/>
    </source>
</evidence>
<evidence type="ECO:0000256" key="6">
    <source>
        <dbReference type="SAM" id="MobiDB-lite"/>
    </source>
</evidence>
<dbReference type="STRING" id="334426.A0A158PGD3"/>
<dbReference type="WBParaSite" id="ACOC_0000509501-mRNA-1">
    <property type="protein sequence ID" value="ACOC_0000509501-mRNA-1"/>
    <property type="gene ID" value="ACOC_0000509501"/>
</dbReference>
<dbReference type="Gene3D" id="1.25.10.10">
    <property type="entry name" value="Leucine-rich Repeat Variant"/>
    <property type="match status" value="2"/>
</dbReference>
<evidence type="ECO:0000259" key="8">
    <source>
        <dbReference type="Pfam" id="PF24492"/>
    </source>
</evidence>
<reference evidence="11" key="1">
    <citation type="submission" date="2016-04" db="UniProtKB">
        <authorList>
            <consortium name="WormBaseParasite"/>
        </authorList>
    </citation>
    <scope>IDENTIFICATION</scope>
</reference>
<dbReference type="OrthoDB" id="16066at2759"/>
<dbReference type="Pfam" id="PF13001">
    <property type="entry name" value="ECM29_N"/>
    <property type="match status" value="2"/>
</dbReference>
<name>A0A158PGD3_ANGCS</name>
<evidence type="ECO:0000256" key="1">
    <source>
        <dbReference type="ARBA" id="ARBA00004496"/>
    </source>
</evidence>
<feature type="repeat" description="HEAT" evidence="5">
    <location>
        <begin position="726"/>
        <end position="765"/>
    </location>
</feature>
<dbReference type="InterPro" id="IPR021133">
    <property type="entry name" value="HEAT_type_2"/>
</dbReference>
<dbReference type="GO" id="GO:0000502">
    <property type="term" value="C:proteasome complex"/>
    <property type="evidence" value="ECO:0007669"/>
    <property type="project" value="UniProtKB-KW"/>
</dbReference>
<dbReference type="EMBL" id="UYYA01003849">
    <property type="protein sequence ID" value="VDM56681.1"/>
    <property type="molecule type" value="Genomic_DNA"/>
</dbReference>